<evidence type="ECO:0000313" key="3">
    <source>
        <dbReference type="EMBL" id="NEY90676.1"/>
    </source>
</evidence>
<accession>A0A6M0QT99</accession>
<keyword evidence="3" id="KW-0489">Methyltransferase</keyword>
<dbReference type="InterPro" id="IPR006342">
    <property type="entry name" value="FkbM_mtfrase"/>
</dbReference>
<dbReference type="GO" id="GO:0008168">
    <property type="term" value="F:methyltransferase activity"/>
    <property type="evidence" value="ECO:0007669"/>
    <property type="project" value="UniProtKB-KW"/>
</dbReference>
<dbReference type="PANTHER" id="PTHR34203">
    <property type="entry name" value="METHYLTRANSFERASE, FKBM FAMILY PROTEIN"/>
    <property type="match status" value="1"/>
</dbReference>
<evidence type="ECO:0000313" key="4">
    <source>
        <dbReference type="Proteomes" id="UP000477782"/>
    </source>
</evidence>
<evidence type="ECO:0000256" key="1">
    <source>
        <dbReference type="SAM" id="MobiDB-lite"/>
    </source>
</evidence>
<dbReference type="GO" id="GO:0032259">
    <property type="term" value="P:methylation"/>
    <property type="evidence" value="ECO:0007669"/>
    <property type="project" value="UniProtKB-KW"/>
</dbReference>
<keyword evidence="3" id="KW-0808">Transferase</keyword>
<gene>
    <name evidence="3" type="ORF">G4Z14_10250</name>
</gene>
<name>A0A6M0QT99_9RHOB</name>
<dbReference type="RefSeq" id="WP_164625378.1">
    <property type="nucleotide sequence ID" value="NZ_JAAIVJ010000005.1"/>
</dbReference>
<dbReference type="PANTHER" id="PTHR34203:SF13">
    <property type="entry name" value="EXPRESSED PROTEIN"/>
    <property type="match status" value="1"/>
</dbReference>
<organism evidence="3 4">
    <name type="scientific">Tabrizicola oligotrophica</name>
    <dbReference type="NCBI Taxonomy" id="2710650"/>
    <lineage>
        <taxon>Bacteria</taxon>
        <taxon>Pseudomonadati</taxon>
        <taxon>Pseudomonadota</taxon>
        <taxon>Alphaproteobacteria</taxon>
        <taxon>Rhodobacterales</taxon>
        <taxon>Paracoccaceae</taxon>
        <taxon>Tabrizicola</taxon>
    </lineage>
</organism>
<proteinExistence type="predicted"/>
<feature type="domain" description="Methyltransferase FkbM" evidence="2">
    <location>
        <begin position="47"/>
        <end position="201"/>
    </location>
</feature>
<evidence type="ECO:0000259" key="2">
    <source>
        <dbReference type="Pfam" id="PF05050"/>
    </source>
</evidence>
<protein>
    <submittedName>
        <fullName evidence="3">FkbM family methyltransferase</fullName>
    </submittedName>
</protein>
<sequence length="225" mass="24305">MAKHHSPEEKRARRARKAQEWDARESHARGLMQGILSMLEPGDVVIDCGANLGAISGPLAETGATVHAFEPDPYTFGRLSETLAGRPNVVLHNAAVGAAAGTLHLMRDADWEKDPDGASVRSTLIAGGRNIDAGSGIAVEVIDFPAFLKDLIARHGKIAFLKMDIEGAELDLLEAMDGQGLFDPITLTVAETHEKKFKHLRPRFAALRASVGAKYPITKVNLDWI</sequence>
<comment type="caution">
    <text evidence="3">The sequence shown here is derived from an EMBL/GenBank/DDBJ whole genome shotgun (WGS) entry which is preliminary data.</text>
</comment>
<dbReference type="Pfam" id="PF05050">
    <property type="entry name" value="Methyltransf_21"/>
    <property type="match status" value="1"/>
</dbReference>
<dbReference type="Proteomes" id="UP000477782">
    <property type="component" value="Unassembled WGS sequence"/>
</dbReference>
<dbReference type="InterPro" id="IPR029063">
    <property type="entry name" value="SAM-dependent_MTases_sf"/>
</dbReference>
<dbReference type="InterPro" id="IPR052514">
    <property type="entry name" value="SAM-dependent_MTase"/>
</dbReference>
<dbReference type="EMBL" id="JAAIVJ010000005">
    <property type="protein sequence ID" value="NEY90676.1"/>
    <property type="molecule type" value="Genomic_DNA"/>
</dbReference>
<reference evidence="3 4" key="1">
    <citation type="submission" date="2020-02" db="EMBL/GenBank/DDBJ databases">
        <authorList>
            <person name="Chen W.-M."/>
        </authorList>
    </citation>
    <scope>NUCLEOTIDE SEQUENCE [LARGE SCALE GENOMIC DNA]</scope>
    <source>
        <strain evidence="3 4">KMS-5</strain>
    </source>
</reference>
<dbReference type="AlphaFoldDB" id="A0A6M0QT99"/>
<feature type="region of interest" description="Disordered" evidence="1">
    <location>
        <begin position="1"/>
        <end position="25"/>
    </location>
</feature>
<keyword evidence="4" id="KW-1185">Reference proteome</keyword>
<dbReference type="SUPFAM" id="SSF53335">
    <property type="entry name" value="S-adenosyl-L-methionine-dependent methyltransferases"/>
    <property type="match status" value="1"/>
</dbReference>
<dbReference type="NCBIfam" id="TIGR01444">
    <property type="entry name" value="fkbM_fam"/>
    <property type="match status" value="1"/>
</dbReference>
<dbReference type="Gene3D" id="3.40.50.150">
    <property type="entry name" value="Vaccinia Virus protein VP39"/>
    <property type="match status" value="1"/>
</dbReference>